<accession>A0ABQ3KF65</accession>
<evidence type="ECO:0000256" key="5">
    <source>
        <dbReference type="ARBA" id="ARBA00022490"/>
    </source>
</evidence>
<proteinExistence type="inferred from homology"/>
<evidence type="ECO:0000256" key="9">
    <source>
        <dbReference type="ARBA" id="ARBA00030757"/>
    </source>
</evidence>
<evidence type="ECO:0000313" key="12">
    <source>
        <dbReference type="EMBL" id="GHG18242.1"/>
    </source>
</evidence>
<name>A0ABQ3KF65_9PSEU</name>
<evidence type="ECO:0000256" key="7">
    <source>
        <dbReference type="ARBA" id="ARBA00022679"/>
    </source>
</evidence>
<evidence type="ECO:0000256" key="4">
    <source>
        <dbReference type="ARBA" id="ARBA00013346"/>
    </source>
</evidence>
<dbReference type="CDD" id="cd02440">
    <property type="entry name" value="AdoMet_MTases"/>
    <property type="match status" value="1"/>
</dbReference>
<dbReference type="EMBL" id="BNAW01000017">
    <property type="protein sequence ID" value="GHG18242.1"/>
    <property type="molecule type" value="Genomic_DNA"/>
</dbReference>
<evidence type="ECO:0000256" key="6">
    <source>
        <dbReference type="ARBA" id="ARBA00022603"/>
    </source>
</evidence>
<dbReference type="Pfam" id="PF01135">
    <property type="entry name" value="PCMT"/>
    <property type="match status" value="1"/>
</dbReference>
<dbReference type="PANTHER" id="PTHR11579">
    <property type="entry name" value="PROTEIN-L-ISOASPARTATE O-METHYLTRANSFERASE"/>
    <property type="match status" value="1"/>
</dbReference>
<comment type="caution">
    <text evidence="12">The sequence shown here is derived from an EMBL/GenBank/DDBJ whole genome shotgun (WGS) entry which is preliminary data.</text>
</comment>
<dbReference type="EC" id="2.1.1.77" evidence="3"/>
<comment type="subcellular location">
    <subcellularLocation>
        <location evidence="1">Cytoplasm</location>
    </subcellularLocation>
</comment>
<comment type="similarity">
    <text evidence="2">Belongs to the methyltransferase superfamily. L-isoaspartyl/D-aspartyl protein methyltransferase family.</text>
</comment>
<evidence type="ECO:0000256" key="1">
    <source>
        <dbReference type="ARBA" id="ARBA00004496"/>
    </source>
</evidence>
<keyword evidence="5" id="KW-0963">Cytoplasm</keyword>
<evidence type="ECO:0000256" key="3">
    <source>
        <dbReference type="ARBA" id="ARBA00011890"/>
    </source>
</evidence>
<dbReference type="Gene3D" id="3.40.50.150">
    <property type="entry name" value="Vaccinia Virus protein VP39"/>
    <property type="match status" value="1"/>
</dbReference>
<evidence type="ECO:0000313" key="13">
    <source>
        <dbReference type="Proteomes" id="UP000649955"/>
    </source>
</evidence>
<dbReference type="InterPro" id="IPR000682">
    <property type="entry name" value="PCMT"/>
</dbReference>
<protein>
    <recommendedName>
        <fullName evidence="4">Protein-L-isoaspartate O-methyltransferase</fullName>
        <ecNumber evidence="3">2.1.1.77</ecNumber>
    </recommendedName>
    <alternativeName>
        <fullName evidence="11">L-isoaspartyl protein carboxyl methyltransferase</fullName>
    </alternativeName>
    <alternativeName>
        <fullName evidence="9">Protein L-isoaspartyl methyltransferase</fullName>
    </alternativeName>
    <alternativeName>
        <fullName evidence="10">Protein-beta-aspartate methyltransferase</fullName>
    </alternativeName>
</protein>
<organism evidence="12 13">
    <name type="scientific">Amycolatopsis bullii</name>
    <dbReference type="NCBI Taxonomy" id="941987"/>
    <lineage>
        <taxon>Bacteria</taxon>
        <taxon>Bacillati</taxon>
        <taxon>Actinomycetota</taxon>
        <taxon>Actinomycetes</taxon>
        <taxon>Pseudonocardiales</taxon>
        <taxon>Pseudonocardiaceae</taxon>
        <taxon>Amycolatopsis</taxon>
    </lineage>
</organism>
<reference evidence="13" key="1">
    <citation type="journal article" date="2019" name="Int. J. Syst. Evol. Microbiol.">
        <title>The Global Catalogue of Microorganisms (GCM) 10K type strain sequencing project: providing services to taxonomists for standard genome sequencing and annotation.</title>
        <authorList>
            <consortium name="The Broad Institute Genomics Platform"/>
            <consortium name="The Broad Institute Genome Sequencing Center for Infectious Disease"/>
            <person name="Wu L."/>
            <person name="Ma J."/>
        </authorList>
    </citation>
    <scope>NUCLEOTIDE SEQUENCE [LARGE SCALE GENOMIC DNA]</scope>
    <source>
        <strain evidence="13">CGMCC 4.7680</strain>
    </source>
</reference>
<keyword evidence="6" id="KW-0489">Methyltransferase</keyword>
<dbReference type="SUPFAM" id="SSF53335">
    <property type="entry name" value="S-adenosyl-L-methionine-dependent methyltransferases"/>
    <property type="match status" value="1"/>
</dbReference>
<evidence type="ECO:0000256" key="10">
    <source>
        <dbReference type="ARBA" id="ARBA00031323"/>
    </source>
</evidence>
<keyword evidence="13" id="KW-1185">Reference proteome</keyword>
<dbReference type="Proteomes" id="UP000649955">
    <property type="component" value="Unassembled WGS sequence"/>
</dbReference>
<keyword evidence="7" id="KW-0808">Transferase</keyword>
<evidence type="ECO:0000256" key="8">
    <source>
        <dbReference type="ARBA" id="ARBA00022691"/>
    </source>
</evidence>
<dbReference type="PANTHER" id="PTHR11579:SF0">
    <property type="entry name" value="PROTEIN-L-ISOASPARTATE(D-ASPARTATE) O-METHYLTRANSFERASE"/>
    <property type="match status" value="1"/>
</dbReference>
<evidence type="ECO:0000256" key="2">
    <source>
        <dbReference type="ARBA" id="ARBA00005369"/>
    </source>
</evidence>
<sequence>MLAIASTLLATIGCDAHRYRGPMTRSARLRRRLVEHLLDEDVLHAPEWIAAFRAVPRHVFLPRFFVPAGGLWAAVERGDPGWLETVYSRDVLVTQLDDDPGRWELARRTGPLAGTPTSSSSMPSIMAIMLEELRVRDGQCVLEIGTGTGYNAALLSHRCGAARVSTVDIDPALVAAARERLAAAGYRPACAVGDGALGFPAGTLFDRVLCTASVSEIPLPWLAQTAPGGLIVTTLNRPIGAGLVRLVAGGEGTAQGRVLARDGRFMPLRAHRLPETGPLPMPSRGDWEQTRLPMSTVLQPREHFEFFAGLALPGVRPVRERDDEGAGVALVHPDGSWVRHRKRGGADEVAQGGPRALWELAESAFVEWCELGKPDRDRFGVTVTGDRQEFWLDSPDGRTWPLS</sequence>
<keyword evidence="8" id="KW-0949">S-adenosyl-L-methionine</keyword>
<dbReference type="InterPro" id="IPR029063">
    <property type="entry name" value="SAM-dependent_MTases_sf"/>
</dbReference>
<gene>
    <name evidence="12" type="primary">pcm</name>
    <name evidence="12" type="ORF">GCM10017567_40650</name>
</gene>
<evidence type="ECO:0000256" key="11">
    <source>
        <dbReference type="ARBA" id="ARBA00031350"/>
    </source>
</evidence>